<name>A0ABT2EM62_9BACT</name>
<keyword evidence="1" id="KW-1133">Transmembrane helix</keyword>
<dbReference type="Proteomes" id="UP001204798">
    <property type="component" value="Unassembled WGS sequence"/>
</dbReference>
<keyword evidence="3" id="KW-1185">Reference proteome</keyword>
<accession>A0ABT2EM62</accession>
<evidence type="ECO:0000313" key="3">
    <source>
        <dbReference type="Proteomes" id="UP001204798"/>
    </source>
</evidence>
<evidence type="ECO:0000313" key="2">
    <source>
        <dbReference type="EMBL" id="MCS3919037.1"/>
    </source>
</evidence>
<dbReference type="RefSeq" id="WP_259095121.1">
    <property type="nucleotide sequence ID" value="NZ_CP130454.1"/>
</dbReference>
<organism evidence="2 3">
    <name type="scientific">Candidatus Fervidibacter sacchari</name>
    <dbReference type="NCBI Taxonomy" id="1448929"/>
    <lineage>
        <taxon>Bacteria</taxon>
        <taxon>Candidatus Fervidibacterota</taxon>
        <taxon>Candidatus Fervidibacter</taxon>
    </lineage>
</organism>
<proteinExistence type="predicted"/>
<keyword evidence="1" id="KW-0812">Transmembrane</keyword>
<evidence type="ECO:0000256" key="1">
    <source>
        <dbReference type="SAM" id="Phobius"/>
    </source>
</evidence>
<protein>
    <submittedName>
        <fullName evidence="2">Divalent metal cation (Fe/Co/Zn/Cd) transporter</fullName>
    </submittedName>
</protein>
<reference evidence="2 3" key="1">
    <citation type="submission" date="2022-08" db="EMBL/GenBank/DDBJ databases">
        <title>Bacterial and archaeal communities from various locations to study Microbial Dark Matter (Phase II).</title>
        <authorList>
            <person name="Stepanauskas R."/>
        </authorList>
    </citation>
    <scope>NUCLEOTIDE SEQUENCE [LARGE SCALE GENOMIC DNA]</scope>
    <source>
        <strain evidence="2 3">PD1</strain>
    </source>
</reference>
<gene>
    <name evidence="2" type="ORF">M2350_001437</name>
</gene>
<dbReference type="EMBL" id="JANUCP010000002">
    <property type="protein sequence ID" value="MCS3919037.1"/>
    <property type="molecule type" value="Genomic_DNA"/>
</dbReference>
<sequence length="46" mass="5007">MEQSQKRKAASLSVIATSALTAIKLLVGWWSGSVRLFWDGSILAQT</sequence>
<comment type="caution">
    <text evidence="2">The sequence shown here is derived from an EMBL/GenBank/DDBJ whole genome shotgun (WGS) entry which is preliminary data.</text>
</comment>
<keyword evidence="1" id="KW-0472">Membrane</keyword>
<feature type="transmembrane region" description="Helical" evidence="1">
    <location>
        <begin position="12"/>
        <end position="31"/>
    </location>
</feature>